<name>A0A0M3HMF5_ASCLU</name>
<protein>
    <submittedName>
        <fullName evidence="2">Uncharacterized protein</fullName>
    </submittedName>
</protein>
<dbReference type="AlphaFoldDB" id="A0A0M3HMF5"/>
<organism evidence="1 2">
    <name type="scientific">Ascaris lumbricoides</name>
    <name type="common">Giant roundworm</name>
    <dbReference type="NCBI Taxonomy" id="6252"/>
    <lineage>
        <taxon>Eukaryota</taxon>
        <taxon>Metazoa</taxon>
        <taxon>Ecdysozoa</taxon>
        <taxon>Nematoda</taxon>
        <taxon>Chromadorea</taxon>
        <taxon>Rhabditida</taxon>
        <taxon>Spirurina</taxon>
        <taxon>Ascaridomorpha</taxon>
        <taxon>Ascaridoidea</taxon>
        <taxon>Ascarididae</taxon>
        <taxon>Ascaris</taxon>
    </lineage>
</organism>
<dbReference type="Proteomes" id="UP000036681">
    <property type="component" value="Unplaced"/>
</dbReference>
<accession>A0A0M3HMF5</accession>
<evidence type="ECO:0000313" key="1">
    <source>
        <dbReference type="Proteomes" id="UP000036681"/>
    </source>
</evidence>
<evidence type="ECO:0000313" key="2">
    <source>
        <dbReference type="WBParaSite" id="ALUE_0000270001-mRNA-1"/>
    </source>
</evidence>
<sequence>MGSCIWRWNHLLHIHSSYTLIVQLHNRIKSMPQHTC</sequence>
<reference evidence="2" key="1">
    <citation type="submission" date="2017-02" db="UniProtKB">
        <authorList>
            <consortium name="WormBaseParasite"/>
        </authorList>
    </citation>
    <scope>IDENTIFICATION</scope>
</reference>
<dbReference type="WBParaSite" id="ALUE_0000270001-mRNA-1">
    <property type="protein sequence ID" value="ALUE_0000270001-mRNA-1"/>
    <property type="gene ID" value="ALUE_0000270001"/>
</dbReference>
<proteinExistence type="predicted"/>
<keyword evidence="1" id="KW-1185">Reference proteome</keyword>